<keyword evidence="1" id="KW-0812">Transmembrane</keyword>
<feature type="transmembrane region" description="Helical" evidence="1">
    <location>
        <begin position="29"/>
        <end position="51"/>
    </location>
</feature>
<organism evidence="2 3">
    <name type="scientific">candidate division WWE3 bacterium</name>
    <dbReference type="NCBI Taxonomy" id="2053526"/>
    <lineage>
        <taxon>Bacteria</taxon>
        <taxon>Katanobacteria</taxon>
    </lineage>
</organism>
<keyword evidence="1" id="KW-0472">Membrane</keyword>
<sequence>MQLLQTVHAQASTTIATGIGPDISTLGQLFAFVLNIILGAGFALVLIMLAMGFVQYIMSQGDKAGVEKAQKWVTFAVVGGIGLFLVYVLRTVMSQITGGQITESTVGSGLTL</sequence>
<gene>
    <name evidence="2" type="ORF">GYA27_00065</name>
</gene>
<keyword evidence="1" id="KW-1133">Transmembrane helix</keyword>
<accession>A0A7X9DJF8</accession>
<comment type="caution">
    <text evidence="2">The sequence shown here is derived from an EMBL/GenBank/DDBJ whole genome shotgun (WGS) entry which is preliminary data.</text>
</comment>
<protein>
    <submittedName>
        <fullName evidence="2">Uncharacterized protein</fullName>
    </submittedName>
</protein>
<evidence type="ECO:0000313" key="2">
    <source>
        <dbReference type="EMBL" id="NMB69587.1"/>
    </source>
</evidence>
<proteinExistence type="predicted"/>
<reference evidence="2 3" key="1">
    <citation type="journal article" date="2020" name="Biotechnol. Biofuels">
        <title>New insights from the biogas microbiome by comprehensive genome-resolved metagenomics of nearly 1600 species originating from multiple anaerobic digesters.</title>
        <authorList>
            <person name="Campanaro S."/>
            <person name="Treu L."/>
            <person name="Rodriguez-R L.M."/>
            <person name="Kovalovszki A."/>
            <person name="Ziels R.M."/>
            <person name="Maus I."/>
            <person name="Zhu X."/>
            <person name="Kougias P.G."/>
            <person name="Basile A."/>
            <person name="Luo G."/>
            <person name="Schluter A."/>
            <person name="Konstantinidis K.T."/>
            <person name="Angelidaki I."/>
        </authorList>
    </citation>
    <scope>NUCLEOTIDE SEQUENCE [LARGE SCALE GENOMIC DNA]</scope>
    <source>
        <strain evidence="2">AS27yjCOA_165</strain>
    </source>
</reference>
<feature type="transmembrane region" description="Helical" evidence="1">
    <location>
        <begin position="72"/>
        <end position="89"/>
    </location>
</feature>
<dbReference type="AlphaFoldDB" id="A0A7X9DJF8"/>
<name>A0A7X9DJF8_UNCKA</name>
<evidence type="ECO:0000256" key="1">
    <source>
        <dbReference type="SAM" id="Phobius"/>
    </source>
</evidence>
<dbReference type="Proteomes" id="UP000526033">
    <property type="component" value="Unassembled WGS sequence"/>
</dbReference>
<dbReference type="EMBL" id="JAAZNL010000001">
    <property type="protein sequence ID" value="NMB69587.1"/>
    <property type="molecule type" value="Genomic_DNA"/>
</dbReference>
<evidence type="ECO:0000313" key="3">
    <source>
        <dbReference type="Proteomes" id="UP000526033"/>
    </source>
</evidence>